<dbReference type="PANTHER" id="PTHR31064">
    <property type="entry name" value="POTASSIUM TRANSPORT PROTEIN DDB_G0292412-RELATED"/>
    <property type="match status" value="1"/>
</dbReference>
<evidence type="ECO:0000256" key="8">
    <source>
        <dbReference type="ARBA" id="ARBA00023136"/>
    </source>
</evidence>
<dbReference type="Proteomes" id="UP000660729">
    <property type="component" value="Unassembled WGS sequence"/>
</dbReference>
<dbReference type="AlphaFoldDB" id="A0A8H6VI99"/>
<reference evidence="11" key="1">
    <citation type="submission" date="2020-04" db="EMBL/GenBank/DDBJ databases">
        <title>Draft genome resource of the tomato pathogen Pseudocercospora fuligena.</title>
        <authorList>
            <person name="Zaccaron A."/>
        </authorList>
    </citation>
    <scope>NUCLEOTIDE SEQUENCE</scope>
    <source>
        <strain evidence="11">PF001</strain>
    </source>
</reference>
<keyword evidence="4 10" id="KW-0812">Transmembrane</keyword>
<organism evidence="11 12">
    <name type="scientific">Pseudocercospora fuligena</name>
    <dbReference type="NCBI Taxonomy" id="685502"/>
    <lineage>
        <taxon>Eukaryota</taxon>
        <taxon>Fungi</taxon>
        <taxon>Dikarya</taxon>
        <taxon>Ascomycota</taxon>
        <taxon>Pezizomycotina</taxon>
        <taxon>Dothideomycetes</taxon>
        <taxon>Dothideomycetidae</taxon>
        <taxon>Mycosphaerellales</taxon>
        <taxon>Mycosphaerellaceae</taxon>
        <taxon>Pseudocercospora</taxon>
    </lineage>
</organism>
<evidence type="ECO:0000256" key="6">
    <source>
        <dbReference type="ARBA" id="ARBA00022989"/>
    </source>
</evidence>
<feature type="compositionally biased region" description="Basic and acidic residues" evidence="9">
    <location>
        <begin position="114"/>
        <end position="140"/>
    </location>
</feature>
<feature type="transmembrane region" description="Helical" evidence="10">
    <location>
        <begin position="299"/>
        <end position="323"/>
    </location>
</feature>
<dbReference type="GO" id="GO:1990573">
    <property type="term" value="P:potassium ion import across plasma membrane"/>
    <property type="evidence" value="ECO:0007669"/>
    <property type="project" value="TreeGrafter"/>
</dbReference>
<dbReference type="GO" id="GO:0140107">
    <property type="term" value="F:high-affinity potassium ion transmembrane transporter activity"/>
    <property type="evidence" value="ECO:0007669"/>
    <property type="project" value="TreeGrafter"/>
</dbReference>
<feature type="transmembrane region" description="Helical" evidence="10">
    <location>
        <begin position="538"/>
        <end position="558"/>
    </location>
</feature>
<keyword evidence="3" id="KW-0633">Potassium transport</keyword>
<feature type="transmembrane region" description="Helical" evidence="10">
    <location>
        <begin position="486"/>
        <end position="505"/>
    </location>
</feature>
<dbReference type="PANTHER" id="PTHR31064:SF5">
    <property type="entry name" value="POTASSIUM ION TRANSPORTER (EUROFUNG)"/>
    <property type="match status" value="1"/>
</dbReference>
<dbReference type="OrthoDB" id="9999863at2759"/>
<comment type="subcellular location">
    <subcellularLocation>
        <location evidence="1">Membrane</location>
        <topology evidence="1">Multi-pass membrane protein</topology>
    </subcellularLocation>
</comment>
<keyword evidence="5" id="KW-0630">Potassium</keyword>
<dbReference type="InterPro" id="IPR004773">
    <property type="entry name" value="K/Na_transp_Trk1/HKT1"/>
</dbReference>
<evidence type="ECO:0000256" key="10">
    <source>
        <dbReference type="SAM" id="Phobius"/>
    </source>
</evidence>
<evidence type="ECO:0000313" key="12">
    <source>
        <dbReference type="Proteomes" id="UP000660729"/>
    </source>
</evidence>
<gene>
    <name evidence="11" type="ORF">HII31_09466</name>
</gene>
<dbReference type="GO" id="GO:0005886">
    <property type="term" value="C:plasma membrane"/>
    <property type="evidence" value="ECO:0007669"/>
    <property type="project" value="TreeGrafter"/>
</dbReference>
<sequence length="604" mass="67244">MIVVVARLRWFKARMKAAVAEAESSALSQAPTAVPTASRNDGDASSPRDQPALPVVTGIGHSPSNTGGADSTQLKAAANASREQASNTTSTITWAADTRTPGTGRAFRVPSPREQQKGIELEEVDFERAEEGLPDTESKSRGHSSKQRRLRRIASIRSNISVDRIASNLFVVGETPSNRHSLSRNSTNIDLPRTYSQQRSDATRNVVGAHNWDELGGIEYRSLKLMLKIATAYFVGLHVLGVVCLLPWIHLAPAKYRDYLASQGQDKTWWAFYSAQTMESNLGFTLTPDSMISFADATWPMLVMTFMAYAGNTCYPILLRLVIWTLKKTTTKHQEMQESLNFLLDHPRRCYTLLFPSKPTWILLFILFVLNATDVVLIIILDLNNPAVTYLAPWHRFIAALFQSASARHTGTATFNLANVSPAVQFSLLVMMYIAVYPIAISIRASSSYEDTPMGKYEQELEVDEYRQPGKSYLMNHIRNQLSFDLWYVFLGTFCICVAEAGRIADVDDPAFSVFSIMFEVVSGYGNVGLSLGYPTNLASLSGEFTVFSKLVICAMMIRGRHRGLPYALDRAVTLPGEHLVDEAWDDDAFQRVQGLPLRKFHTQ</sequence>
<dbReference type="EMBL" id="JABCIY010000194">
    <property type="protein sequence ID" value="KAF7189044.1"/>
    <property type="molecule type" value="Genomic_DNA"/>
</dbReference>
<keyword evidence="12" id="KW-1185">Reference proteome</keyword>
<feature type="transmembrane region" description="Helical" evidence="10">
    <location>
        <begin position="423"/>
        <end position="443"/>
    </location>
</feature>
<dbReference type="InterPro" id="IPR003445">
    <property type="entry name" value="Cat_transpt"/>
</dbReference>
<evidence type="ECO:0000256" key="2">
    <source>
        <dbReference type="ARBA" id="ARBA00022448"/>
    </source>
</evidence>
<dbReference type="GO" id="GO:0030007">
    <property type="term" value="P:intracellular potassium ion homeostasis"/>
    <property type="evidence" value="ECO:0007669"/>
    <property type="project" value="TreeGrafter"/>
</dbReference>
<accession>A0A8H6VI99</accession>
<evidence type="ECO:0000256" key="4">
    <source>
        <dbReference type="ARBA" id="ARBA00022692"/>
    </source>
</evidence>
<dbReference type="InterPro" id="IPR051143">
    <property type="entry name" value="TrkH_K-transport"/>
</dbReference>
<feature type="region of interest" description="Disordered" evidence="9">
    <location>
        <begin position="22"/>
        <end position="149"/>
    </location>
</feature>
<feature type="transmembrane region" description="Helical" evidence="10">
    <location>
        <begin position="230"/>
        <end position="249"/>
    </location>
</feature>
<feature type="compositionally biased region" description="Polar residues" evidence="9">
    <location>
        <begin position="81"/>
        <end position="93"/>
    </location>
</feature>
<feature type="transmembrane region" description="Helical" evidence="10">
    <location>
        <begin position="361"/>
        <end position="381"/>
    </location>
</feature>
<evidence type="ECO:0000256" key="9">
    <source>
        <dbReference type="SAM" id="MobiDB-lite"/>
    </source>
</evidence>
<keyword evidence="6 10" id="KW-1133">Transmembrane helix</keyword>
<name>A0A8H6VI99_9PEZI</name>
<keyword evidence="2" id="KW-0813">Transport</keyword>
<evidence type="ECO:0000313" key="11">
    <source>
        <dbReference type="EMBL" id="KAF7189044.1"/>
    </source>
</evidence>
<evidence type="ECO:0000256" key="5">
    <source>
        <dbReference type="ARBA" id="ARBA00022958"/>
    </source>
</evidence>
<evidence type="ECO:0000256" key="7">
    <source>
        <dbReference type="ARBA" id="ARBA00023065"/>
    </source>
</evidence>
<dbReference type="NCBIfam" id="TIGR00934">
    <property type="entry name" value="2a38euk"/>
    <property type="match status" value="1"/>
</dbReference>
<keyword evidence="7" id="KW-0406">Ion transport</keyword>
<comment type="caution">
    <text evidence="11">The sequence shown here is derived from an EMBL/GenBank/DDBJ whole genome shotgun (WGS) entry which is preliminary data.</text>
</comment>
<proteinExistence type="predicted"/>
<protein>
    <submittedName>
        <fullName evidence="11">Low-affinity potassium transport protein</fullName>
    </submittedName>
</protein>
<keyword evidence="8 10" id="KW-0472">Membrane</keyword>
<evidence type="ECO:0000256" key="3">
    <source>
        <dbReference type="ARBA" id="ARBA00022538"/>
    </source>
</evidence>
<feature type="compositionally biased region" description="Polar residues" evidence="9">
    <location>
        <begin position="62"/>
        <end position="74"/>
    </location>
</feature>
<dbReference type="Pfam" id="PF02386">
    <property type="entry name" value="TrkH"/>
    <property type="match status" value="1"/>
</dbReference>
<evidence type="ECO:0000256" key="1">
    <source>
        <dbReference type="ARBA" id="ARBA00004141"/>
    </source>
</evidence>